<feature type="domain" description="Galactosyltransferase C-terminal" evidence="3">
    <location>
        <begin position="186"/>
        <end position="238"/>
    </location>
</feature>
<organism evidence="4 5">
    <name type="scientific">Winogradskyella ouciana</name>
    <dbReference type="NCBI Taxonomy" id="2608631"/>
    <lineage>
        <taxon>Bacteria</taxon>
        <taxon>Pseudomonadati</taxon>
        <taxon>Bacteroidota</taxon>
        <taxon>Flavobacteriia</taxon>
        <taxon>Flavobacteriales</taxon>
        <taxon>Flavobacteriaceae</taxon>
        <taxon>Winogradskyella</taxon>
    </lineage>
</organism>
<dbReference type="InterPro" id="IPR027791">
    <property type="entry name" value="Galactosyl_T_C"/>
</dbReference>
<comment type="caution">
    <text evidence="4">The sequence shown here is derived from an EMBL/GenBank/DDBJ whole genome shotgun (WGS) entry which is preliminary data.</text>
</comment>
<proteinExistence type="predicted"/>
<dbReference type="PANTHER" id="PTHR43685">
    <property type="entry name" value="GLYCOSYLTRANSFERASE"/>
    <property type="match status" value="1"/>
</dbReference>
<evidence type="ECO:0000313" key="4">
    <source>
        <dbReference type="EMBL" id="MTE27401.1"/>
    </source>
</evidence>
<dbReference type="EMBL" id="WJYA01000006">
    <property type="protein sequence ID" value="MTE27401.1"/>
    <property type="molecule type" value="Genomic_DNA"/>
</dbReference>
<accession>A0A7K1GE75</accession>
<keyword evidence="5" id="KW-1185">Reference proteome</keyword>
<evidence type="ECO:0000259" key="2">
    <source>
        <dbReference type="Pfam" id="PF00535"/>
    </source>
</evidence>
<evidence type="ECO:0000259" key="3">
    <source>
        <dbReference type="Pfam" id="PF02709"/>
    </source>
</evidence>
<gene>
    <name evidence="4" type="ORF">F1003_10715</name>
</gene>
<dbReference type="Pfam" id="PF00535">
    <property type="entry name" value="Glycos_transf_2"/>
    <property type="match status" value="1"/>
</dbReference>
<dbReference type="Proteomes" id="UP000447545">
    <property type="component" value="Unassembled WGS sequence"/>
</dbReference>
<sequence>MQLIQLEKFTLIICTYMRPTALLKLLRSVKEQSLYPNEIIIVDGSTNTETKDVIESNSFNNLVYYRVKEEDRGLTKQRNFGINKLAADSSIVCFLDDDIVLTKNYFKELINTYKVKPEAIAVGGYITNEIKWVEYRGESCPKGKYCIDGYQRNEPLKFKVRKILGLLPDTLPGMICSSSHGRSVSFLPPNGRIYEVEQFMGGVSSYKTEVFNKVGFSEYFEGYGLYEDLDFCIRLLPLGKLYVNTAAQLEHYHEASGRPNQFKYGKMVVKNGWYVWRLKNKRPSFKTKIKWYSVSLLQITLRFMNVFNTSKRIEALSDAFGRIYAIIGLMINKPKLPNKRL</sequence>
<evidence type="ECO:0000256" key="1">
    <source>
        <dbReference type="ARBA" id="ARBA00022679"/>
    </source>
</evidence>
<reference evidence="4 5" key="1">
    <citation type="submission" date="2019-11" db="EMBL/GenBank/DDBJ databases">
        <title>Winogradskyella ouciana sp. nov., isolated from the hadal seawater of the Mariana Trench.</title>
        <authorList>
            <person name="Liu R."/>
        </authorList>
    </citation>
    <scope>NUCLEOTIDE SEQUENCE [LARGE SCALE GENOMIC DNA]</scope>
    <source>
        <strain evidence="4 5">ZXX205</strain>
    </source>
</reference>
<dbReference type="InterPro" id="IPR029044">
    <property type="entry name" value="Nucleotide-diphossugar_trans"/>
</dbReference>
<evidence type="ECO:0000313" key="5">
    <source>
        <dbReference type="Proteomes" id="UP000447545"/>
    </source>
</evidence>
<dbReference type="InterPro" id="IPR001173">
    <property type="entry name" value="Glyco_trans_2-like"/>
</dbReference>
<keyword evidence="1 4" id="KW-0808">Transferase</keyword>
<dbReference type="Pfam" id="PF02709">
    <property type="entry name" value="Glyco_transf_7C"/>
    <property type="match status" value="1"/>
</dbReference>
<protein>
    <submittedName>
        <fullName evidence="4">Glycosyltransferase</fullName>
    </submittedName>
</protein>
<dbReference type="PANTHER" id="PTHR43685:SF2">
    <property type="entry name" value="GLYCOSYLTRANSFERASE 2-LIKE DOMAIN-CONTAINING PROTEIN"/>
    <property type="match status" value="1"/>
</dbReference>
<name>A0A7K1GE75_9FLAO</name>
<dbReference type="InterPro" id="IPR050834">
    <property type="entry name" value="Glycosyltransf_2"/>
</dbReference>
<dbReference type="AlphaFoldDB" id="A0A7K1GE75"/>
<dbReference type="CDD" id="cd00761">
    <property type="entry name" value="Glyco_tranf_GTA_type"/>
    <property type="match status" value="1"/>
</dbReference>
<dbReference type="Gene3D" id="3.90.550.10">
    <property type="entry name" value="Spore Coat Polysaccharide Biosynthesis Protein SpsA, Chain A"/>
    <property type="match status" value="1"/>
</dbReference>
<dbReference type="GO" id="GO:0016740">
    <property type="term" value="F:transferase activity"/>
    <property type="evidence" value="ECO:0007669"/>
    <property type="project" value="UniProtKB-KW"/>
</dbReference>
<feature type="domain" description="Glycosyltransferase 2-like" evidence="2">
    <location>
        <begin position="11"/>
        <end position="150"/>
    </location>
</feature>
<dbReference type="SUPFAM" id="SSF53448">
    <property type="entry name" value="Nucleotide-diphospho-sugar transferases"/>
    <property type="match status" value="1"/>
</dbReference>